<dbReference type="Gene3D" id="3.40.50.10090">
    <property type="match status" value="1"/>
</dbReference>
<organism evidence="2 3">
    <name type="scientific">Sphingomonas hankookensis</name>
    <dbReference type="NCBI Taxonomy" id="563996"/>
    <lineage>
        <taxon>Bacteria</taxon>
        <taxon>Pseudomonadati</taxon>
        <taxon>Pseudomonadota</taxon>
        <taxon>Alphaproteobacteria</taxon>
        <taxon>Sphingomonadales</taxon>
        <taxon>Sphingomonadaceae</taxon>
        <taxon>Sphingomonas</taxon>
    </lineage>
</organism>
<evidence type="ECO:0000259" key="1">
    <source>
        <dbReference type="Pfam" id="PF02602"/>
    </source>
</evidence>
<feature type="domain" description="Tetrapyrrole biosynthesis uroporphyrinogen III synthase" evidence="1">
    <location>
        <begin position="16"/>
        <end position="210"/>
    </location>
</feature>
<dbReference type="RefSeq" id="WP_066690051.1">
    <property type="nucleotide sequence ID" value="NZ_CP117025.1"/>
</dbReference>
<accession>A0ABR5YC59</accession>
<dbReference type="InterPro" id="IPR003754">
    <property type="entry name" value="4pyrrol_synth_uPrphyn_synth"/>
</dbReference>
<dbReference type="Proteomes" id="UP000076609">
    <property type="component" value="Unassembled WGS sequence"/>
</dbReference>
<evidence type="ECO:0000313" key="3">
    <source>
        <dbReference type="Proteomes" id="UP000076609"/>
    </source>
</evidence>
<dbReference type="EMBL" id="LQQO01000015">
    <property type="protein sequence ID" value="KZE14649.1"/>
    <property type="molecule type" value="Genomic_DNA"/>
</dbReference>
<proteinExistence type="predicted"/>
<evidence type="ECO:0000313" key="2">
    <source>
        <dbReference type="EMBL" id="KZE14649.1"/>
    </source>
</evidence>
<reference evidence="3" key="1">
    <citation type="submission" date="2016-01" db="EMBL/GenBank/DDBJ databases">
        <title>Draft genome of Chromobacterium sp. F49.</title>
        <authorList>
            <person name="Hong K.W."/>
        </authorList>
    </citation>
    <scope>NUCLEOTIDE SEQUENCE [LARGE SCALE GENOMIC DNA]</scope>
    <source>
        <strain evidence="3">CN3</strain>
    </source>
</reference>
<dbReference type="Pfam" id="PF02602">
    <property type="entry name" value="HEM4"/>
    <property type="match status" value="1"/>
</dbReference>
<comment type="caution">
    <text evidence="2">The sequence shown here is derived from an EMBL/GenBank/DDBJ whole genome shotgun (WGS) entry which is preliminary data.</text>
</comment>
<dbReference type="SUPFAM" id="SSF69618">
    <property type="entry name" value="HemD-like"/>
    <property type="match status" value="1"/>
</dbReference>
<keyword evidence="3" id="KW-1185">Reference proteome</keyword>
<dbReference type="InterPro" id="IPR036108">
    <property type="entry name" value="4pyrrol_syn_uPrphyn_synt_sf"/>
</dbReference>
<sequence length="219" mass="22019">MSRPLAVLRPEPGNAATAQAIEALGRRAIRLPLFRIVPLAWDAPSATEHDALILTSANAVRQAGAALQAYATLPVHAVGAATAAAARAAGLHVVATGDSDGQALLDAAERAGVRRALLLTARDRAVAGHAVLSTIRAVYASEAIEAVDAALLAGTVALVHSPRAARRLAMLAEDRGAIAVAAIAPAVAQALGTGWRAVAVAERPDDAATIAAALSLADA</sequence>
<name>A0ABR5YC59_9SPHN</name>
<protein>
    <submittedName>
        <fullName evidence="2">Uroporphyrinogen-III synthase</fullName>
    </submittedName>
</protein>
<gene>
    <name evidence="2" type="ORF">AVT10_14450</name>
</gene>